<feature type="domain" description="HTH gntR-type" evidence="4">
    <location>
        <begin position="2"/>
        <end position="70"/>
    </location>
</feature>
<evidence type="ECO:0000256" key="3">
    <source>
        <dbReference type="ARBA" id="ARBA00023163"/>
    </source>
</evidence>
<dbReference type="CDD" id="cd01541">
    <property type="entry name" value="PBP1_AraR"/>
    <property type="match status" value="1"/>
</dbReference>
<dbReference type="InterPro" id="IPR033532">
    <property type="entry name" value="AraR_ligand_bind_dom"/>
</dbReference>
<dbReference type="PANTHER" id="PTHR30146">
    <property type="entry name" value="LACI-RELATED TRANSCRIPTIONAL REPRESSOR"/>
    <property type="match status" value="1"/>
</dbReference>
<evidence type="ECO:0000313" key="5">
    <source>
        <dbReference type="EMBL" id="SDN71714.1"/>
    </source>
</evidence>
<gene>
    <name evidence="5" type="ORF">SAMN04488053_10326</name>
</gene>
<evidence type="ECO:0000256" key="1">
    <source>
        <dbReference type="ARBA" id="ARBA00023015"/>
    </source>
</evidence>
<dbReference type="PRINTS" id="PR00035">
    <property type="entry name" value="HTHGNTR"/>
</dbReference>
<dbReference type="InterPro" id="IPR028082">
    <property type="entry name" value="Peripla_BP_I"/>
</dbReference>
<dbReference type="SUPFAM" id="SSF53822">
    <property type="entry name" value="Periplasmic binding protein-like I"/>
    <property type="match status" value="1"/>
</dbReference>
<dbReference type="CDD" id="cd07377">
    <property type="entry name" value="WHTH_GntR"/>
    <property type="match status" value="1"/>
</dbReference>
<dbReference type="GO" id="GO:0000976">
    <property type="term" value="F:transcription cis-regulatory region binding"/>
    <property type="evidence" value="ECO:0007669"/>
    <property type="project" value="TreeGrafter"/>
</dbReference>
<evidence type="ECO:0000259" key="4">
    <source>
        <dbReference type="PROSITE" id="PS50949"/>
    </source>
</evidence>
<reference evidence="6" key="1">
    <citation type="submission" date="2016-10" db="EMBL/GenBank/DDBJ databases">
        <authorList>
            <person name="Varghese N."/>
            <person name="Submissions S."/>
        </authorList>
    </citation>
    <scope>NUCLEOTIDE SEQUENCE [LARGE SCALE GENOMIC DNA]</scope>
    <source>
        <strain evidence="6">CGMCC 1.10369</strain>
    </source>
</reference>
<dbReference type="GO" id="GO:0003700">
    <property type="term" value="F:DNA-binding transcription factor activity"/>
    <property type="evidence" value="ECO:0007669"/>
    <property type="project" value="InterPro"/>
</dbReference>
<dbReference type="Pfam" id="PF13377">
    <property type="entry name" value="Peripla_BP_3"/>
    <property type="match status" value="1"/>
</dbReference>
<dbReference type="InterPro" id="IPR036388">
    <property type="entry name" value="WH-like_DNA-bd_sf"/>
</dbReference>
<dbReference type="PROSITE" id="PS50949">
    <property type="entry name" value="HTH_GNTR"/>
    <property type="match status" value="1"/>
</dbReference>
<keyword evidence="1" id="KW-0805">Transcription regulation</keyword>
<dbReference type="EMBL" id="FNIL01000003">
    <property type="protein sequence ID" value="SDN71714.1"/>
    <property type="molecule type" value="Genomic_DNA"/>
</dbReference>
<dbReference type="InterPro" id="IPR036390">
    <property type="entry name" value="WH_DNA-bd_sf"/>
</dbReference>
<dbReference type="SMART" id="SM00345">
    <property type="entry name" value="HTH_GNTR"/>
    <property type="match status" value="1"/>
</dbReference>
<dbReference type="PANTHER" id="PTHR30146:SF150">
    <property type="entry name" value="ARABINOSE METABOLISM TRANSCRIPTIONAL REPRESSOR"/>
    <property type="match status" value="1"/>
</dbReference>
<protein>
    <submittedName>
        <fullName evidence="5">Transcriptional regulator, GntR family</fullName>
    </submittedName>
</protein>
<dbReference type="InterPro" id="IPR046335">
    <property type="entry name" value="LacI/GalR-like_sensor"/>
</dbReference>
<keyword evidence="6" id="KW-1185">Reference proteome</keyword>
<organism evidence="5 6">
    <name type="scientific">Alkalicoccus daliensis</name>
    <dbReference type="NCBI Taxonomy" id="745820"/>
    <lineage>
        <taxon>Bacteria</taxon>
        <taxon>Bacillati</taxon>
        <taxon>Bacillota</taxon>
        <taxon>Bacilli</taxon>
        <taxon>Bacillales</taxon>
        <taxon>Bacillaceae</taxon>
        <taxon>Alkalicoccus</taxon>
    </lineage>
</organism>
<proteinExistence type="predicted"/>
<name>A0A1H0DNI5_9BACI</name>
<sequence>MAAKYKVVKEGIKSSIISGKFQVNEKIDSESELMRLHNVSRHTVRKAVEDLVRDGWLFKKQGAGTFCAERDTLPFSPPLNGKNIAVITTYFSDYIFPSIIRGIEKHLSESGYQMTVFSTNNDLDQERRCLESVISQQFDGLIIEPTKSALPNPNINYYLDLERLNIPYLMINAYYEELEPPHLIADDFEGGYLQAEHLLNLNHRGIIGFFKNDDAQGSKRMKGFIQAHRDKKIPVKPDSIIAYSTEDKNVKPMIELKERLKSISSVPTAIVCYNDELALKLLDALREHKLTVPDDISIIGFDDSILSLASEVKFTTISHPKEKMGLQAAELIHQMIINKNKVKLTVMESVTYKTKLIIRNSTAPYASKVNTSIQSI</sequence>
<keyword evidence="2" id="KW-0238">DNA-binding</keyword>
<dbReference type="Gene3D" id="3.40.50.2300">
    <property type="match status" value="2"/>
</dbReference>
<evidence type="ECO:0000313" key="6">
    <source>
        <dbReference type="Proteomes" id="UP000198778"/>
    </source>
</evidence>
<evidence type="ECO:0000256" key="2">
    <source>
        <dbReference type="ARBA" id="ARBA00023125"/>
    </source>
</evidence>
<dbReference type="Proteomes" id="UP000198778">
    <property type="component" value="Unassembled WGS sequence"/>
</dbReference>
<dbReference type="Gene3D" id="1.10.10.10">
    <property type="entry name" value="Winged helix-like DNA-binding domain superfamily/Winged helix DNA-binding domain"/>
    <property type="match status" value="1"/>
</dbReference>
<dbReference type="InterPro" id="IPR000524">
    <property type="entry name" value="Tscrpt_reg_HTH_GntR"/>
</dbReference>
<keyword evidence="3" id="KW-0804">Transcription</keyword>
<dbReference type="Pfam" id="PF00392">
    <property type="entry name" value="GntR"/>
    <property type="match status" value="1"/>
</dbReference>
<dbReference type="AlphaFoldDB" id="A0A1H0DNI5"/>
<dbReference type="STRING" id="745820.SAMN04488053_10326"/>
<dbReference type="RefSeq" id="WP_090841887.1">
    <property type="nucleotide sequence ID" value="NZ_FNIL01000003.1"/>
</dbReference>
<dbReference type="OrthoDB" id="9813468at2"/>
<accession>A0A1H0DNI5</accession>
<dbReference type="SUPFAM" id="SSF46785">
    <property type="entry name" value="Winged helix' DNA-binding domain"/>
    <property type="match status" value="1"/>
</dbReference>